<protein>
    <submittedName>
        <fullName evidence="1">CS1 type fimbrial major subunit</fullName>
    </submittedName>
</protein>
<keyword evidence="2" id="KW-1185">Reference proteome</keyword>
<gene>
    <name evidence="1" type="ORF">SAMN04515675_0267</name>
</gene>
<comment type="caution">
    <text evidence="1">The sequence shown here is derived from an EMBL/GenBank/DDBJ whole genome shotgun (WGS) entry which is preliminary data.</text>
</comment>
<name>A0A1H4YVH1_9PSED</name>
<accession>A0A1H4YVH1</accession>
<evidence type="ECO:0000313" key="2">
    <source>
        <dbReference type="Proteomes" id="UP000182179"/>
    </source>
</evidence>
<dbReference type="Gene3D" id="2.60.40.2040">
    <property type="entry name" value="CFA/I fimbrial subunit E, pilin domain"/>
    <property type="match status" value="1"/>
</dbReference>
<dbReference type="EMBL" id="FNTS01000002">
    <property type="protein sequence ID" value="SED21000.1"/>
    <property type="molecule type" value="Genomic_DNA"/>
</dbReference>
<reference evidence="1 2" key="1">
    <citation type="submission" date="2016-10" db="EMBL/GenBank/DDBJ databases">
        <authorList>
            <person name="Varghese N."/>
            <person name="Submissions S."/>
        </authorList>
    </citation>
    <scope>NUCLEOTIDE SEQUENCE [LARGE SCALE GENOMIC DNA]</scope>
    <source>
        <strain evidence="1 2">BS2773</strain>
    </source>
</reference>
<evidence type="ECO:0000313" key="1">
    <source>
        <dbReference type="EMBL" id="SED21000.1"/>
    </source>
</evidence>
<dbReference type="InterPro" id="IPR007540">
    <property type="entry name" value="Fimbrial_CS1-type"/>
</dbReference>
<dbReference type="RefSeq" id="WP_083374526.1">
    <property type="nucleotide sequence ID" value="NZ_FNTS01000002.1"/>
</dbReference>
<dbReference type="Pfam" id="PF04449">
    <property type="entry name" value="Fimbrial_CS1"/>
    <property type="match status" value="1"/>
</dbReference>
<proteinExistence type="predicted"/>
<sequence length="169" mass="18455">MNKLRKAAFISSCIGLIALYSVTTRALTERQTFEVFVRVPTVDFHVLPVEPQLLTHQQTLEWDVSRRVLRPLIAYFDVRSSAGAVNAHLAAAPVMAGATSNFGLEVRFNGNTLAPTVTRAVEVLNEREAGVGKRVTLEILPIPPTNGYSPGLYYGNVKIVFDAVISEGT</sequence>
<organism evidence="1 2">
    <name type="scientific">Pseudomonas costantinii</name>
    <dbReference type="NCBI Taxonomy" id="168469"/>
    <lineage>
        <taxon>Bacteria</taxon>
        <taxon>Pseudomonadati</taxon>
        <taxon>Pseudomonadota</taxon>
        <taxon>Gammaproteobacteria</taxon>
        <taxon>Pseudomonadales</taxon>
        <taxon>Pseudomonadaceae</taxon>
        <taxon>Pseudomonas</taxon>
    </lineage>
</organism>
<dbReference type="Proteomes" id="UP000182179">
    <property type="component" value="Unassembled WGS sequence"/>
</dbReference>